<keyword evidence="2" id="KW-1003">Cell membrane</keyword>
<dbReference type="InterPro" id="IPR000620">
    <property type="entry name" value="EamA_dom"/>
</dbReference>
<proteinExistence type="predicted"/>
<evidence type="ECO:0000256" key="1">
    <source>
        <dbReference type="ARBA" id="ARBA00004651"/>
    </source>
</evidence>
<feature type="transmembrane region" description="Helical" evidence="6">
    <location>
        <begin position="275"/>
        <end position="295"/>
    </location>
</feature>
<name>E8LYE9_9VIBR</name>
<dbReference type="AlphaFoldDB" id="E8LYE9"/>
<keyword evidence="5 6" id="KW-0472">Membrane</keyword>
<feature type="transmembrane region" description="Helical" evidence="6">
    <location>
        <begin position="66"/>
        <end position="90"/>
    </location>
</feature>
<evidence type="ECO:0000256" key="5">
    <source>
        <dbReference type="ARBA" id="ARBA00023136"/>
    </source>
</evidence>
<gene>
    <name evidence="8" type="ORF">VIBR0546_02850</name>
</gene>
<feature type="transmembrane region" description="Helical" evidence="6">
    <location>
        <begin position="37"/>
        <end position="54"/>
    </location>
</feature>
<dbReference type="EMBL" id="AEVS01000090">
    <property type="protein sequence ID" value="EGA64237.1"/>
    <property type="molecule type" value="Genomic_DNA"/>
</dbReference>
<evidence type="ECO:0000313" key="8">
    <source>
        <dbReference type="EMBL" id="EGA64237.1"/>
    </source>
</evidence>
<dbReference type="SUPFAM" id="SSF103481">
    <property type="entry name" value="Multidrug resistance efflux transporter EmrE"/>
    <property type="match status" value="2"/>
</dbReference>
<feature type="domain" description="EamA" evidence="7">
    <location>
        <begin position="152"/>
        <end position="290"/>
    </location>
</feature>
<keyword evidence="3 6" id="KW-0812">Transmembrane</keyword>
<sequence>MDMVSGYLAMIATLLLWSGFFLSLRSGAHSELLTADIALTRFVIPCLILLPLVYKARQQIIAVPKRYLLGMFIGSGLPYLLVAGTGMTFAPVSDGSALVPGTLPLFVSGIAVVLFKQPLSSHRIFGLILVMIGIGTFLAQSFSHADSQLLQGHLLFLIGSAMWATFTICARVSNLNPLAASGLIALMSTIALLLVILGGGLDSYLYTHAVSEWPWEQLSGHLMLQGVGAGVIAAFTYLHAISVLGAERTAAFGAATPAVATLLAIPVFAEQPTPLGWLALSLICVGSLIASNILMKKDTSLQYQPPSFKSKA</sequence>
<feature type="transmembrane region" description="Helical" evidence="6">
    <location>
        <begin position="124"/>
        <end position="143"/>
    </location>
</feature>
<evidence type="ECO:0000256" key="3">
    <source>
        <dbReference type="ARBA" id="ARBA00022692"/>
    </source>
</evidence>
<protein>
    <recommendedName>
        <fullName evidence="7">EamA domain-containing protein</fullName>
    </recommendedName>
</protein>
<evidence type="ECO:0000256" key="4">
    <source>
        <dbReference type="ARBA" id="ARBA00022989"/>
    </source>
</evidence>
<dbReference type="Proteomes" id="UP000004371">
    <property type="component" value="Unassembled WGS sequence"/>
</dbReference>
<keyword evidence="9" id="KW-1185">Reference proteome</keyword>
<dbReference type="PANTHER" id="PTHR42920">
    <property type="entry name" value="OS03G0707200 PROTEIN-RELATED"/>
    <property type="match status" value="1"/>
</dbReference>
<evidence type="ECO:0000256" key="2">
    <source>
        <dbReference type="ARBA" id="ARBA00022475"/>
    </source>
</evidence>
<dbReference type="eggNOG" id="COG0697">
    <property type="taxonomic scope" value="Bacteria"/>
</dbReference>
<organism evidence="8 9">
    <name type="scientific">Vibrio brasiliensis LMG 20546</name>
    <dbReference type="NCBI Taxonomy" id="945543"/>
    <lineage>
        <taxon>Bacteria</taxon>
        <taxon>Pseudomonadati</taxon>
        <taxon>Pseudomonadota</taxon>
        <taxon>Gammaproteobacteria</taxon>
        <taxon>Vibrionales</taxon>
        <taxon>Vibrionaceae</taxon>
        <taxon>Vibrio</taxon>
        <taxon>Vibrio oreintalis group</taxon>
    </lineage>
</organism>
<dbReference type="Pfam" id="PF00892">
    <property type="entry name" value="EamA"/>
    <property type="match status" value="1"/>
</dbReference>
<feature type="transmembrane region" description="Helical" evidence="6">
    <location>
        <begin position="250"/>
        <end position="269"/>
    </location>
</feature>
<feature type="transmembrane region" description="Helical" evidence="6">
    <location>
        <begin position="96"/>
        <end position="115"/>
    </location>
</feature>
<feature type="transmembrane region" description="Helical" evidence="6">
    <location>
        <begin position="218"/>
        <end position="238"/>
    </location>
</feature>
<feature type="transmembrane region" description="Helical" evidence="6">
    <location>
        <begin position="149"/>
        <end position="166"/>
    </location>
</feature>
<dbReference type="InterPro" id="IPR051258">
    <property type="entry name" value="Diverse_Substrate_Transporter"/>
</dbReference>
<dbReference type="STRING" id="945543.VIBR0546_02850"/>
<comment type="subcellular location">
    <subcellularLocation>
        <location evidence="1">Cell membrane</location>
        <topology evidence="1">Multi-pass membrane protein</topology>
    </subcellularLocation>
</comment>
<comment type="caution">
    <text evidence="8">The sequence shown here is derived from an EMBL/GenBank/DDBJ whole genome shotgun (WGS) entry which is preliminary data.</text>
</comment>
<dbReference type="PANTHER" id="PTHR42920:SF5">
    <property type="entry name" value="EAMA DOMAIN-CONTAINING PROTEIN"/>
    <property type="match status" value="1"/>
</dbReference>
<evidence type="ECO:0000259" key="7">
    <source>
        <dbReference type="Pfam" id="PF00892"/>
    </source>
</evidence>
<keyword evidence="4 6" id="KW-1133">Transmembrane helix</keyword>
<dbReference type="InterPro" id="IPR037185">
    <property type="entry name" value="EmrE-like"/>
</dbReference>
<dbReference type="GO" id="GO:0005886">
    <property type="term" value="C:plasma membrane"/>
    <property type="evidence" value="ECO:0007669"/>
    <property type="project" value="UniProtKB-SubCell"/>
</dbReference>
<evidence type="ECO:0000313" key="9">
    <source>
        <dbReference type="Proteomes" id="UP000004371"/>
    </source>
</evidence>
<feature type="transmembrane region" description="Helical" evidence="6">
    <location>
        <begin position="178"/>
        <end position="198"/>
    </location>
</feature>
<accession>E8LYE9</accession>
<evidence type="ECO:0000256" key="6">
    <source>
        <dbReference type="SAM" id="Phobius"/>
    </source>
</evidence>
<reference evidence="8 9" key="1">
    <citation type="journal article" date="2012" name="Int. J. Syst. Evol. Microbiol.">
        <title>Vibrio caribbeanicus sp. nov., isolated from the marine sponge Scleritoderma cyanea.</title>
        <authorList>
            <person name="Hoffmann M."/>
            <person name="Monday S.R."/>
            <person name="Allard M.W."/>
            <person name="Strain E.A."/>
            <person name="Whittaker P."/>
            <person name="Naum M."/>
            <person name="McCarthy P.J."/>
            <person name="Lopez J.V."/>
            <person name="Fischer M."/>
            <person name="Brown E.W."/>
        </authorList>
    </citation>
    <scope>NUCLEOTIDE SEQUENCE [LARGE SCALE GENOMIC DNA]</scope>
    <source>
        <strain evidence="8 9">LMG 20546</strain>
    </source>
</reference>